<feature type="transmembrane region" description="Helical" evidence="1">
    <location>
        <begin position="64"/>
        <end position="86"/>
    </location>
</feature>
<dbReference type="Proteomes" id="UP000262802">
    <property type="component" value="Chromosome"/>
</dbReference>
<evidence type="ECO:0000313" key="4">
    <source>
        <dbReference type="Proteomes" id="UP000262802"/>
    </source>
</evidence>
<dbReference type="EMBL" id="CP032317">
    <property type="protein sequence ID" value="AYA36011.1"/>
    <property type="molecule type" value="Genomic_DNA"/>
</dbReference>
<feature type="transmembrane region" description="Helical" evidence="1">
    <location>
        <begin position="129"/>
        <end position="148"/>
    </location>
</feature>
<organism evidence="3 4">
    <name type="scientific">Hymenobacter oligotrophus</name>
    <dbReference type="NCBI Taxonomy" id="2319843"/>
    <lineage>
        <taxon>Bacteria</taxon>
        <taxon>Pseudomonadati</taxon>
        <taxon>Bacteroidota</taxon>
        <taxon>Cytophagia</taxon>
        <taxon>Cytophagales</taxon>
        <taxon>Hymenobacteraceae</taxon>
        <taxon>Hymenobacter</taxon>
    </lineage>
</organism>
<dbReference type="KEGG" id="hyh:D3Y59_02425"/>
<dbReference type="OrthoDB" id="650263at2"/>
<feature type="transmembrane region" description="Helical" evidence="1">
    <location>
        <begin position="186"/>
        <end position="204"/>
    </location>
</feature>
<evidence type="ECO:0000256" key="1">
    <source>
        <dbReference type="SAM" id="Phobius"/>
    </source>
</evidence>
<dbReference type="RefSeq" id="WP_119443598.1">
    <property type="nucleotide sequence ID" value="NZ_CP032317.1"/>
</dbReference>
<feature type="transmembrane region" description="Helical" evidence="1">
    <location>
        <begin position="98"/>
        <end position="117"/>
    </location>
</feature>
<reference evidence="3 4" key="1">
    <citation type="submission" date="2018-09" db="EMBL/GenBank/DDBJ databases">
        <title>Hymenobacter medium sp. nov., isolated from R2A medium.</title>
        <authorList>
            <person name="Yingchao G."/>
        </authorList>
    </citation>
    <scope>NUCLEOTIDE SEQUENCE [LARGE SCALE GENOMIC DNA]</scope>
    <source>
        <strain evidence="4">sh-6</strain>
    </source>
</reference>
<name>A0A3B7R2Z3_9BACT</name>
<feature type="transmembrane region" description="Helical" evidence="1">
    <location>
        <begin position="269"/>
        <end position="292"/>
    </location>
</feature>
<feature type="transmembrane region" description="Helical" evidence="1">
    <location>
        <begin position="38"/>
        <end position="58"/>
    </location>
</feature>
<feature type="transmembrane region" description="Helical" evidence="1">
    <location>
        <begin position="298"/>
        <end position="322"/>
    </location>
</feature>
<feature type="transmembrane region" description="Helical" evidence="1">
    <location>
        <begin position="155"/>
        <end position="174"/>
    </location>
</feature>
<feature type="transmembrane region" description="Helical" evidence="1">
    <location>
        <begin position="241"/>
        <end position="262"/>
    </location>
</feature>
<keyword evidence="1" id="KW-0472">Membrane</keyword>
<accession>A0A3B7R2Z3</accession>
<proteinExistence type="predicted"/>
<dbReference type="Pfam" id="PF09925">
    <property type="entry name" value="DUF2157"/>
    <property type="match status" value="1"/>
</dbReference>
<dbReference type="AlphaFoldDB" id="A0A3B7R2Z3"/>
<dbReference type="InterPro" id="IPR018677">
    <property type="entry name" value="DUF2157"/>
</dbReference>
<keyword evidence="1" id="KW-0812">Transmembrane</keyword>
<feature type="domain" description="DUF2157" evidence="2">
    <location>
        <begin position="9"/>
        <end position="154"/>
    </location>
</feature>
<keyword evidence="4" id="KW-1185">Reference proteome</keyword>
<evidence type="ECO:0000313" key="3">
    <source>
        <dbReference type="EMBL" id="AYA36011.1"/>
    </source>
</evidence>
<sequence length="337" mass="36888">MDPTILPSLQERQIVTPEHAEALAQHERTKPFSLYFELRALLSLGVTLLSTGLGIYIYQNLDSISHAVIVGAIAAVSAAGFGYAYWRRQPFTWAEAPRISVFADYALLLGCLTFLTLEGYLQAQYTVFGSRYGLIPLLPALLFFYCAYRFDHRGVLAMGITALAAWVGIAAAPADMFKQNDFSAPYLDVIAVLLGMALMAAGLASERYHRKPHFAYTYVLMGSNLALLAALTSLFRSDDTAHLPAALGVVLLLAFSAGLWQYGRRSHSYLFVLLAALYGYVAVTYTFIQLIAALDSTILSIAAVYCAMVYFPASAAGVIWLLKNLKKIVRGHESEGL</sequence>
<gene>
    <name evidence="3" type="ORF">D3Y59_02425</name>
</gene>
<keyword evidence="1" id="KW-1133">Transmembrane helix</keyword>
<feature type="transmembrane region" description="Helical" evidence="1">
    <location>
        <begin position="216"/>
        <end position="235"/>
    </location>
</feature>
<protein>
    <submittedName>
        <fullName evidence="3">DUF2157 domain-containing protein</fullName>
    </submittedName>
</protein>
<evidence type="ECO:0000259" key="2">
    <source>
        <dbReference type="Pfam" id="PF09925"/>
    </source>
</evidence>